<feature type="compositionally biased region" description="Polar residues" evidence="1">
    <location>
        <begin position="52"/>
        <end position="62"/>
    </location>
</feature>
<reference evidence="2 3" key="1">
    <citation type="journal article" date="2020" name="Nat. Food">
        <title>A phased Vanilla planifolia genome enables genetic improvement of flavour and production.</title>
        <authorList>
            <person name="Hasing T."/>
            <person name="Tang H."/>
            <person name="Brym M."/>
            <person name="Khazi F."/>
            <person name="Huang T."/>
            <person name="Chambers A.H."/>
        </authorList>
    </citation>
    <scope>NUCLEOTIDE SEQUENCE [LARGE SCALE GENOMIC DNA]</scope>
    <source>
        <tissue evidence="2">Leaf</tissue>
    </source>
</reference>
<dbReference type="EMBL" id="JADCNM010000001">
    <property type="protein sequence ID" value="KAG0501573.1"/>
    <property type="molecule type" value="Genomic_DNA"/>
</dbReference>
<evidence type="ECO:0000313" key="2">
    <source>
        <dbReference type="EMBL" id="KAG0501573.1"/>
    </source>
</evidence>
<feature type="region of interest" description="Disordered" evidence="1">
    <location>
        <begin position="111"/>
        <end position="153"/>
    </location>
</feature>
<sequence>MDSEHLWNRIRVQSGLPRAKTAENTFPALAAPSPPSDRRLRAVRRSRRPEQTGFTDEQTSAQVPPGSPPTRTNLPGSDPPTRARWSHTGTEKEQVYGGINAGNVDDIDLACGNGLPNPGQGTSRTPPAVLGFDTPEDSAGEVRPGSRASWRAK</sequence>
<dbReference type="AlphaFoldDB" id="A0A835SD50"/>
<evidence type="ECO:0000256" key="1">
    <source>
        <dbReference type="SAM" id="MobiDB-lite"/>
    </source>
</evidence>
<feature type="region of interest" description="Disordered" evidence="1">
    <location>
        <begin position="15"/>
        <end position="93"/>
    </location>
</feature>
<comment type="caution">
    <text evidence="2">The sequence shown here is derived from an EMBL/GenBank/DDBJ whole genome shotgun (WGS) entry which is preliminary data.</text>
</comment>
<protein>
    <submittedName>
        <fullName evidence="2">Uncharacterized protein</fullName>
    </submittedName>
</protein>
<gene>
    <name evidence="2" type="ORF">HPP92_001645</name>
</gene>
<proteinExistence type="predicted"/>
<dbReference type="Proteomes" id="UP000639772">
    <property type="component" value="Chromosome 1"/>
</dbReference>
<organism evidence="2 3">
    <name type="scientific">Vanilla planifolia</name>
    <name type="common">Vanilla</name>
    <dbReference type="NCBI Taxonomy" id="51239"/>
    <lineage>
        <taxon>Eukaryota</taxon>
        <taxon>Viridiplantae</taxon>
        <taxon>Streptophyta</taxon>
        <taxon>Embryophyta</taxon>
        <taxon>Tracheophyta</taxon>
        <taxon>Spermatophyta</taxon>
        <taxon>Magnoliopsida</taxon>
        <taxon>Liliopsida</taxon>
        <taxon>Asparagales</taxon>
        <taxon>Orchidaceae</taxon>
        <taxon>Vanilloideae</taxon>
        <taxon>Vanilleae</taxon>
        <taxon>Vanilla</taxon>
    </lineage>
</organism>
<evidence type="ECO:0000313" key="3">
    <source>
        <dbReference type="Proteomes" id="UP000639772"/>
    </source>
</evidence>
<accession>A0A835SD50</accession>
<name>A0A835SD50_VANPL</name>